<reference evidence="2" key="1">
    <citation type="submission" date="2020-01" db="EMBL/GenBank/DDBJ databases">
        <title>Identification and distribution of gene clusters putatively required for synthesis of sphingolipid metabolism inhibitors in phylogenetically diverse species of the filamentous fungus Fusarium.</title>
        <authorList>
            <person name="Kim H.-S."/>
            <person name="Busman M."/>
            <person name="Brown D.W."/>
            <person name="Divon H."/>
            <person name="Uhlig S."/>
            <person name="Proctor R.H."/>
        </authorList>
    </citation>
    <scope>NUCLEOTIDE SEQUENCE</scope>
    <source>
        <strain evidence="2">NRRL 53441</strain>
    </source>
</reference>
<name>A0A8H4NRX7_9HYPO</name>
<evidence type="ECO:0000259" key="1">
    <source>
        <dbReference type="Pfam" id="PF07992"/>
    </source>
</evidence>
<dbReference type="Pfam" id="PF07992">
    <property type="entry name" value="Pyr_redox_2"/>
    <property type="match status" value="1"/>
</dbReference>
<dbReference type="InterPro" id="IPR023753">
    <property type="entry name" value="FAD/NAD-binding_dom"/>
</dbReference>
<organism evidence="2 3">
    <name type="scientific">Fusarium austroafricanum</name>
    <dbReference type="NCBI Taxonomy" id="2364996"/>
    <lineage>
        <taxon>Eukaryota</taxon>
        <taxon>Fungi</taxon>
        <taxon>Dikarya</taxon>
        <taxon>Ascomycota</taxon>
        <taxon>Pezizomycotina</taxon>
        <taxon>Sordariomycetes</taxon>
        <taxon>Hypocreomycetidae</taxon>
        <taxon>Hypocreales</taxon>
        <taxon>Nectriaceae</taxon>
        <taxon>Fusarium</taxon>
        <taxon>Fusarium concolor species complex</taxon>
    </lineage>
</organism>
<feature type="domain" description="FAD/NAD(P)-binding" evidence="1">
    <location>
        <begin position="45"/>
        <end position="341"/>
    </location>
</feature>
<evidence type="ECO:0000313" key="3">
    <source>
        <dbReference type="Proteomes" id="UP000605986"/>
    </source>
</evidence>
<dbReference type="InterPro" id="IPR036188">
    <property type="entry name" value="FAD/NAD-bd_sf"/>
</dbReference>
<dbReference type="OrthoDB" id="202203at2759"/>
<dbReference type="Proteomes" id="UP000605986">
    <property type="component" value="Unassembled WGS sequence"/>
</dbReference>
<dbReference type="PRINTS" id="PR00469">
    <property type="entry name" value="PNDRDTASEII"/>
</dbReference>
<dbReference type="Gene3D" id="3.50.50.100">
    <property type="match status" value="1"/>
</dbReference>
<dbReference type="GO" id="GO:0004174">
    <property type="term" value="F:electron-transferring-flavoprotein dehydrogenase activity"/>
    <property type="evidence" value="ECO:0007669"/>
    <property type="project" value="TreeGrafter"/>
</dbReference>
<proteinExistence type="predicted"/>
<keyword evidence="3" id="KW-1185">Reference proteome</keyword>
<dbReference type="PRINTS" id="PR00368">
    <property type="entry name" value="FADPNR"/>
</dbReference>
<dbReference type="PANTHER" id="PTHR43735">
    <property type="entry name" value="APOPTOSIS-INDUCING FACTOR 1"/>
    <property type="match status" value="1"/>
</dbReference>
<sequence>MNLQQVSLYLDIIKEILSHLARLGVDKGKSIVHRYTYRASPNPRNVIVVGGSFAGCQLAQRLAQTLPSGYRVVLIEKHTHFNYAFGFPRNVVFSGREHHAFIPYDNIAAGAPDGILHQICDEASEVTDTHVHTVGGVSVAYDYLVIATGAAQPAPARLLARSKDDGIEELRGFQQRIEKAKSVAVIGGGAVGVELVTEIKEKYPDRQVTLIHSRDQLLPRFGPKLHEHVVSVLRSQDIEVILGERPAFENDAGQSVRETNLMFATGETKSFDLVIPCTGLRPRSELLAPYSPKSIASSGEILVGPTLQIEHLPSSRRNMFAIGDVAQCGGAKQARAAMMQAEIVVKNILRLIKGDLAKDNYTPHYFENTLLLTLGKDASVMYVQKGDYEWVKVMKGSDEDLNAGRMRWQLNAKPE</sequence>
<dbReference type="GO" id="GO:0005737">
    <property type="term" value="C:cytoplasm"/>
    <property type="evidence" value="ECO:0007669"/>
    <property type="project" value="TreeGrafter"/>
</dbReference>
<dbReference type="EMBL" id="JAADJG010000584">
    <property type="protein sequence ID" value="KAF4442953.1"/>
    <property type="molecule type" value="Genomic_DNA"/>
</dbReference>
<evidence type="ECO:0000313" key="2">
    <source>
        <dbReference type="EMBL" id="KAF4442953.1"/>
    </source>
</evidence>
<dbReference type="GO" id="GO:0050660">
    <property type="term" value="F:flavin adenine dinucleotide binding"/>
    <property type="evidence" value="ECO:0007669"/>
    <property type="project" value="TreeGrafter"/>
</dbReference>
<dbReference type="AlphaFoldDB" id="A0A8H4NRX7"/>
<accession>A0A8H4NRX7</accession>
<comment type="caution">
    <text evidence="2">The sequence shown here is derived from an EMBL/GenBank/DDBJ whole genome shotgun (WGS) entry which is preliminary data.</text>
</comment>
<dbReference type="SUPFAM" id="SSF51905">
    <property type="entry name" value="FAD/NAD(P)-binding domain"/>
    <property type="match status" value="1"/>
</dbReference>
<gene>
    <name evidence="2" type="ORF">F53441_11597</name>
</gene>
<dbReference type="PANTHER" id="PTHR43735:SF5">
    <property type="entry name" value="FAD_NAD(P)-BINDING DOMAIN-CONTAINING PROTEIN"/>
    <property type="match status" value="1"/>
</dbReference>
<protein>
    <recommendedName>
        <fullName evidence="1">FAD/NAD(P)-binding domain-containing protein</fullName>
    </recommendedName>
</protein>